<keyword evidence="2 6" id="KW-0812">Transmembrane</keyword>
<comment type="caution">
    <text evidence="8">The sequence shown here is derived from an EMBL/GenBank/DDBJ whole genome shotgun (WGS) entry which is preliminary data.</text>
</comment>
<comment type="similarity">
    <text evidence="5">Belongs to the SAT4 family.</text>
</comment>
<evidence type="ECO:0000256" key="2">
    <source>
        <dbReference type="ARBA" id="ARBA00022692"/>
    </source>
</evidence>
<dbReference type="OrthoDB" id="5378633at2759"/>
<organism evidence="8 9">
    <name type="scientific">Aspergillus oryzae (strain 3.042)</name>
    <name type="common">Yellow koji mold</name>
    <dbReference type="NCBI Taxonomy" id="1160506"/>
    <lineage>
        <taxon>Eukaryota</taxon>
        <taxon>Fungi</taxon>
        <taxon>Dikarya</taxon>
        <taxon>Ascomycota</taxon>
        <taxon>Pezizomycotina</taxon>
        <taxon>Eurotiomycetes</taxon>
        <taxon>Eurotiomycetidae</taxon>
        <taxon>Eurotiales</taxon>
        <taxon>Aspergillaceae</taxon>
        <taxon>Aspergillus</taxon>
        <taxon>Aspergillus subgen. Circumdati</taxon>
    </lineage>
</organism>
<accession>I8A9R0</accession>
<dbReference type="HOGENOM" id="CLU_028200_0_0_1"/>
<dbReference type="EMBL" id="AKHY01000090">
    <property type="protein sequence ID" value="EIT81997.1"/>
    <property type="molecule type" value="Genomic_DNA"/>
</dbReference>
<evidence type="ECO:0000256" key="6">
    <source>
        <dbReference type="SAM" id="Phobius"/>
    </source>
</evidence>
<reference evidence="8 9" key="1">
    <citation type="journal article" date="2012" name="Eukaryot. Cell">
        <title>Draft genome sequence of Aspergillus oryzae strain 3.042.</title>
        <authorList>
            <person name="Zhao G."/>
            <person name="Yao Y."/>
            <person name="Qi W."/>
            <person name="Wang C."/>
            <person name="Hou L."/>
            <person name="Zeng B."/>
            <person name="Cao X."/>
        </authorList>
    </citation>
    <scope>NUCLEOTIDE SEQUENCE [LARGE SCALE GENOMIC DNA]</scope>
    <source>
        <strain evidence="8 9">3.042</strain>
    </source>
</reference>
<name>I8A9R0_ASPO3</name>
<feature type="transmembrane region" description="Helical" evidence="6">
    <location>
        <begin position="145"/>
        <end position="167"/>
    </location>
</feature>
<reference evidence="9" key="2">
    <citation type="submission" date="2012-06" db="EMBL/GenBank/DDBJ databases">
        <title>Comparative genomic analyses of Aspergillus oryzae 3.042 and A. oryzae RIB40 for soy-sauce fermentation.</title>
        <authorList>
            <person name="Zhao G."/>
            <person name="Hou L."/>
            <person name="Wang C."/>
            <person name="Cao X."/>
        </authorList>
    </citation>
    <scope>NUCLEOTIDE SEQUENCE [LARGE SCALE GENOMIC DNA]</scope>
    <source>
        <strain evidence="9">3.042</strain>
    </source>
</reference>
<dbReference type="InterPro" id="IPR052337">
    <property type="entry name" value="SAT4-like"/>
</dbReference>
<evidence type="ECO:0000256" key="4">
    <source>
        <dbReference type="ARBA" id="ARBA00023136"/>
    </source>
</evidence>
<feature type="transmembrane region" description="Helical" evidence="6">
    <location>
        <begin position="223"/>
        <end position="243"/>
    </location>
</feature>
<evidence type="ECO:0000259" key="7">
    <source>
        <dbReference type="Pfam" id="PF20684"/>
    </source>
</evidence>
<gene>
    <name evidence="8" type="ORF">Ao3042_01463</name>
</gene>
<feature type="domain" description="Rhodopsin" evidence="7">
    <location>
        <begin position="43"/>
        <end position="288"/>
    </location>
</feature>
<dbReference type="Proteomes" id="UP000002812">
    <property type="component" value="Unassembled WGS sequence"/>
</dbReference>
<dbReference type="InterPro" id="IPR049326">
    <property type="entry name" value="Rhodopsin_dom_fungi"/>
</dbReference>
<evidence type="ECO:0000313" key="9">
    <source>
        <dbReference type="Proteomes" id="UP000002812"/>
    </source>
</evidence>
<feature type="transmembrane region" description="Helical" evidence="6">
    <location>
        <begin position="198"/>
        <end position="216"/>
    </location>
</feature>
<dbReference type="PANTHER" id="PTHR33048">
    <property type="entry name" value="PTH11-LIKE INTEGRAL MEMBRANE PROTEIN (AFU_ORTHOLOGUE AFUA_5G11245)"/>
    <property type="match status" value="1"/>
</dbReference>
<dbReference type="Pfam" id="PF20684">
    <property type="entry name" value="Fung_rhodopsin"/>
    <property type="match status" value="1"/>
</dbReference>
<keyword evidence="4 6" id="KW-0472">Membrane</keyword>
<dbReference type="AlphaFoldDB" id="I8A9R0"/>
<protein>
    <recommendedName>
        <fullName evidence="7">Rhodopsin domain-containing protein</fullName>
    </recommendedName>
</protein>
<dbReference type="GO" id="GO:0016020">
    <property type="term" value="C:membrane"/>
    <property type="evidence" value="ECO:0007669"/>
    <property type="project" value="UniProtKB-SubCell"/>
</dbReference>
<proteinExistence type="inferred from homology"/>
<feature type="transmembrane region" description="Helical" evidence="6">
    <location>
        <begin position="26"/>
        <end position="47"/>
    </location>
</feature>
<keyword evidence="3 6" id="KW-1133">Transmembrane helix</keyword>
<evidence type="ECO:0000256" key="1">
    <source>
        <dbReference type="ARBA" id="ARBA00004141"/>
    </source>
</evidence>
<dbReference type="PANTHER" id="PTHR33048:SF47">
    <property type="entry name" value="INTEGRAL MEMBRANE PROTEIN-RELATED"/>
    <property type="match status" value="1"/>
</dbReference>
<feature type="transmembrane region" description="Helical" evidence="6">
    <location>
        <begin position="263"/>
        <end position="283"/>
    </location>
</feature>
<evidence type="ECO:0000256" key="5">
    <source>
        <dbReference type="ARBA" id="ARBA00038359"/>
    </source>
</evidence>
<comment type="subcellular location">
    <subcellularLocation>
        <location evidence="1">Membrane</location>
        <topology evidence="1">Multi-pass membrane protein</topology>
    </subcellularLocation>
</comment>
<sequence>MPQQPMSDDGVPGDFEHPNQDLRRSVIITLYFAFILSTTAVALRLLARKLNGTRLYLDDYLIIIALVALMPSFHPHARVQVANLMPVLFNGLGSHITMIPEKNLTIYLKIGWSNSLVYSSCIAFVKFSVLALYKRLFSTPRMIFAANIVAGFVILWWLSVCVVGILLCLPVNKFWDPTVPGSCLDSAQYYYGQQIPNILTDAVLLVMPLKFVWALPISKTQRLLLSGVFVTGGLTLIFDIVRLVAMINLTRSGPDVTYNQTPVVVYTCVEATVGIIAACLPNLRPLLKLSRGSFWSQIRSGTGQSKQPLNPAQDLSMEESNYDPYFTQTNIYARHSVSIQYSKP</sequence>
<feature type="transmembrane region" description="Helical" evidence="6">
    <location>
        <begin position="116"/>
        <end position="133"/>
    </location>
</feature>
<evidence type="ECO:0000256" key="3">
    <source>
        <dbReference type="ARBA" id="ARBA00022989"/>
    </source>
</evidence>
<evidence type="ECO:0000313" key="8">
    <source>
        <dbReference type="EMBL" id="EIT81997.1"/>
    </source>
</evidence>
<feature type="transmembrane region" description="Helical" evidence="6">
    <location>
        <begin position="59"/>
        <end position="77"/>
    </location>
</feature>